<evidence type="ECO:0000256" key="8">
    <source>
        <dbReference type="ARBA" id="ARBA00023012"/>
    </source>
</evidence>
<dbReference type="Proteomes" id="UP000234778">
    <property type="component" value="Unassembled WGS sequence"/>
</dbReference>
<comment type="caution">
    <text evidence="12">The sequence shown here is derived from an EMBL/GenBank/DDBJ whole genome shotgun (WGS) entry which is preliminary data.</text>
</comment>
<dbReference type="InterPro" id="IPR036890">
    <property type="entry name" value="HATPase_C_sf"/>
</dbReference>
<dbReference type="EMBL" id="PKHA01000012">
    <property type="protein sequence ID" value="PKY98074.1"/>
    <property type="molecule type" value="Genomic_DNA"/>
</dbReference>
<dbReference type="Gene3D" id="3.30.565.10">
    <property type="entry name" value="Histidine kinase-like ATPase, C-terminal domain"/>
    <property type="match status" value="1"/>
</dbReference>
<keyword evidence="10" id="KW-0472">Membrane</keyword>
<evidence type="ECO:0000256" key="10">
    <source>
        <dbReference type="SAM" id="Phobius"/>
    </source>
</evidence>
<keyword evidence="10" id="KW-0812">Transmembrane</keyword>
<protein>
    <recommendedName>
        <fullName evidence="2">histidine kinase</fullName>
        <ecNumber evidence="2">2.7.13.3</ecNumber>
    </recommendedName>
</protein>
<evidence type="ECO:0000313" key="12">
    <source>
        <dbReference type="EMBL" id="PKY98074.1"/>
    </source>
</evidence>
<dbReference type="GO" id="GO:0005524">
    <property type="term" value="F:ATP binding"/>
    <property type="evidence" value="ECO:0007669"/>
    <property type="project" value="UniProtKB-KW"/>
</dbReference>
<evidence type="ECO:0000256" key="2">
    <source>
        <dbReference type="ARBA" id="ARBA00012438"/>
    </source>
</evidence>
<evidence type="ECO:0000256" key="1">
    <source>
        <dbReference type="ARBA" id="ARBA00000085"/>
    </source>
</evidence>
<keyword evidence="10" id="KW-1133">Transmembrane helix</keyword>
<keyword evidence="5" id="KW-0547">Nucleotide-binding</keyword>
<dbReference type="EC" id="2.7.13.3" evidence="2"/>
<proteinExistence type="predicted"/>
<evidence type="ECO:0000256" key="5">
    <source>
        <dbReference type="ARBA" id="ARBA00022741"/>
    </source>
</evidence>
<name>A0A2I1KR20_9ACTO</name>
<keyword evidence="4" id="KW-0808">Transferase</keyword>
<keyword evidence="7" id="KW-0067">ATP-binding</keyword>
<evidence type="ECO:0000256" key="6">
    <source>
        <dbReference type="ARBA" id="ARBA00022777"/>
    </source>
</evidence>
<evidence type="ECO:0000256" key="3">
    <source>
        <dbReference type="ARBA" id="ARBA00022553"/>
    </source>
</evidence>
<feature type="transmembrane region" description="Helical" evidence="10">
    <location>
        <begin position="36"/>
        <end position="54"/>
    </location>
</feature>
<feature type="transmembrane region" description="Helical" evidence="10">
    <location>
        <begin position="150"/>
        <end position="166"/>
    </location>
</feature>
<evidence type="ECO:0000313" key="13">
    <source>
        <dbReference type="Proteomes" id="UP000234778"/>
    </source>
</evidence>
<dbReference type="AlphaFoldDB" id="A0A2I1KR20"/>
<evidence type="ECO:0000256" key="9">
    <source>
        <dbReference type="SAM" id="MobiDB-lite"/>
    </source>
</evidence>
<evidence type="ECO:0000259" key="11">
    <source>
        <dbReference type="Pfam" id="PF07730"/>
    </source>
</evidence>
<dbReference type="CDD" id="cd16917">
    <property type="entry name" value="HATPase_UhpB-NarQ-NarX-like"/>
    <property type="match status" value="1"/>
</dbReference>
<keyword evidence="3" id="KW-0597">Phosphoprotein</keyword>
<gene>
    <name evidence="12" type="ORF">CYJ26_09575</name>
</gene>
<keyword evidence="6 12" id="KW-0418">Kinase</keyword>
<feature type="transmembrane region" description="Helical" evidence="10">
    <location>
        <begin position="93"/>
        <end position="113"/>
    </location>
</feature>
<feature type="transmembrane region" description="Helical" evidence="10">
    <location>
        <begin position="66"/>
        <end position="86"/>
    </location>
</feature>
<dbReference type="GO" id="GO:0000155">
    <property type="term" value="F:phosphorelay sensor kinase activity"/>
    <property type="evidence" value="ECO:0007669"/>
    <property type="project" value="InterPro"/>
</dbReference>
<reference evidence="12 13" key="1">
    <citation type="submission" date="2017-12" db="EMBL/GenBank/DDBJ databases">
        <title>Phylogenetic diversity of female urinary microbiome.</title>
        <authorList>
            <person name="Thomas-White K."/>
            <person name="Wolfe A.J."/>
        </authorList>
    </citation>
    <scope>NUCLEOTIDE SEQUENCE [LARGE SCALE GENOMIC DNA]</scope>
    <source>
        <strain evidence="12 13">UMB0319</strain>
    </source>
</reference>
<dbReference type="Pfam" id="PF07730">
    <property type="entry name" value="HisKA_3"/>
    <property type="match status" value="1"/>
</dbReference>
<feature type="compositionally biased region" description="Pro residues" evidence="9">
    <location>
        <begin position="319"/>
        <end position="328"/>
    </location>
</feature>
<feature type="transmembrane region" description="Helical" evidence="10">
    <location>
        <begin position="125"/>
        <end position="143"/>
    </location>
</feature>
<dbReference type="PANTHER" id="PTHR24421">
    <property type="entry name" value="NITRATE/NITRITE SENSOR PROTEIN NARX-RELATED"/>
    <property type="match status" value="1"/>
</dbReference>
<evidence type="ECO:0000256" key="4">
    <source>
        <dbReference type="ARBA" id="ARBA00022679"/>
    </source>
</evidence>
<dbReference type="InterPro" id="IPR011712">
    <property type="entry name" value="Sig_transdc_His_kin_sub3_dim/P"/>
</dbReference>
<comment type="catalytic activity">
    <reaction evidence="1">
        <text>ATP + protein L-histidine = ADP + protein N-phospho-L-histidine.</text>
        <dbReference type="EC" id="2.7.13.3"/>
    </reaction>
</comment>
<accession>A0A2I1KR20</accession>
<dbReference type="InterPro" id="IPR050482">
    <property type="entry name" value="Sensor_HK_TwoCompSys"/>
</dbReference>
<evidence type="ECO:0000256" key="7">
    <source>
        <dbReference type="ARBA" id="ARBA00022840"/>
    </source>
</evidence>
<dbReference type="SUPFAM" id="SSF55874">
    <property type="entry name" value="ATPase domain of HSP90 chaperone/DNA topoisomerase II/histidine kinase"/>
    <property type="match status" value="1"/>
</dbReference>
<organism evidence="12 13">
    <name type="scientific">Actinomyces urogenitalis</name>
    <dbReference type="NCBI Taxonomy" id="103621"/>
    <lineage>
        <taxon>Bacteria</taxon>
        <taxon>Bacillati</taxon>
        <taxon>Actinomycetota</taxon>
        <taxon>Actinomycetes</taxon>
        <taxon>Actinomycetales</taxon>
        <taxon>Actinomycetaceae</taxon>
        <taxon>Actinomyces</taxon>
    </lineage>
</organism>
<dbReference type="GO" id="GO:0046983">
    <property type="term" value="F:protein dimerization activity"/>
    <property type="evidence" value="ECO:0007669"/>
    <property type="project" value="InterPro"/>
</dbReference>
<dbReference type="GO" id="GO:0016020">
    <property type="term" value="C:membrane"/>
    <property type="evidence" value="ECO:0007669"/>
    <property type="project" value="InterPro"/>
</dbReference>
<feature type="domain" description="Signal transduction histidine kinase subgroup 3 dimerisation and phosphoacceptor" evidence="11">
    <location>
        <begin position="218"/>
        <end position="283"/>
    </location>
</feature>
<sequence length="518" mass="54606">MLRSGHNDPMPPTEDDLTTVSPTATRLMRWQERHAALADALLALVILVLGLPMGEPAAQWAMTASQGGWLALTYAIWAACSLGLALRRRLPILTWAVVTFTPPAHLVASLTVFDLQGADAAAASQALTAVIVLGTPLSLATLATRYRMGWAWAACAVSILACGAVSSSLLPLALIDVIGTLVGIILRIQHAQLVQVRERSARLSLAREQTMMLAAANERSRIAREMHDIIAHSLAVMITMADGAAAAVDRNPQMAKQALTVLGDTGRSALADTRRLVGVLRDDPGAYSAPQSSAAENPAGDLASHDASPTRAAGEATGPLPPLPPSTGPLPVVRELPVPEFAPPDTVASSEPSQPIADLRRRATDAAQDCTTGEIPMAPAPETADLEALVERFQAAGVPVSYTWTGAALPEDKGLQLTLFRIAQESMTNILRYAPTTKDVQVTVQRHTGTVVLTVTNEAAPGATPMHGSGKGLIGMRERASVYGGTVDAGPTPTGWQVRAVLRWDEDDEGTSPWQLPL</sequence>
<feature type="region of interest" description="Disordered" evidence="9">
    <location>
        <begin position="282"/>
        <end position="331"/>
    </location>
</feature>
<keyword evidence="8" id="KW-0902">Two-component regulatory system</keyword>
<dbReference type="PANTHER" id="PTHR24421:SF10">
    <property type="entry name" value="NITRATE_NITRITE SENSOR PROTEIN NARQ"/>
    <property type="match status" value="1"/>
</dbReference>
<dbReference type="Gene3D" id="1.20.5.1930">
    <property type="match status" value="1"/>
</dbReference>